<sequence length="777" mass="85438">MDNALTVWIIYHEYAESYKARELEEAEKVRMRKTRREAHPLLRGGRREGSYSHGFSSSEIQSLSSICGTFIPSVPMESTPIAGKGDPPSKTLESYYLASGSQHPIPDEVAELLRKRAIPEAVSLIRWVLWILATRLGTLILCGFASFSWKYPFIYKFSEIPVEKREEILKSWSRERSLIALKLAFVLLKVFCFYIFFSLTDENSENPVFNAIGYRIDTGDDETLSKNQSERPLQKGIIDTAHLSETSFLDSLTQKGLQVTLDPVLDLYKLKCDVVIVGSGSGGGVAAAVLASSGQKVIVVEKGNYFTPEDYSSIEVPSLNQMYESGGILSTLDGKTMIFAGSTVGGGSAVNWSASIKTPKGVLNEWAEIQKLSLFASAEYHMAMDAVCKRLGVTENCLEEGLQNQVLRKGCENLGLKVEYVPRNSSERHYCGSCGYGCRTGEKRGTDSTWLVDAVNSGAVILTGCKAERFILQNNKSGQKKRKECLGVMAQTLNGNITKRLQIQAKITISACGSLLTPPLMISSGLQNPNIGKNLRLHPVTLVWGYFPDSASHLKGKIFEGGIITSLHKVLSDDSNVRAVIETPALGPSSFSALVPWVSGLDMKERMLKYGRTAHLFPLIRDCGSGEVKTEGRITYRMAKLDKENLRAGMQRALKILVAAGAVEVGTHRSDGQRFKCEGIRQEDLDQFLDEINVVGGPRSREEHWTLYCSAHQMGSSRMGASEEEGAVDENGESWEAEGLFVCDGSILPSAVGVNPMITIQSVAYCISKRMAYSLKN</sequence>
<keyword evidence="2" id="KW-1185">Reference proteome</keyword>
<dbReference type="Proteomes" id="UP001234297">
    <property type="component" value="Chromosome 1"/>
</dbReference>
<organism evidence="1 2">
    <name type="scientific">Persea americana</name>
    <name type="common">Avocado</name>
    <dbReference type="NCBI Taxonomy" id="3435"/>
    <lineage>
        <taxon>Eukaryota</taxon>
        <taxon>Viridiplantae</taxon>
        <taxon>Streptophyta</taxon>
        <taxon>Embryophyta</taxon>
        <taxon>Tracheophyta</taxon>
        <taxon>Spermatophyta</taxon>
        <taxon>Magnoliopsida</taxon>
        <taxon>Magnoliidae</taxon>
        <taxon>Laurales</taxon>
        <taxon>Lauraceae</taxon>
        <taxon>Persea</taxon>
    </lineage>
</organism>
<reference evidence="1 2" key="1">
    <citation type="journal article" date="2022" name="Hortic Res">
        <title>A haplotype resolved chromosomal level avocado genome allows analysis of novel avocado genes.</title>
        <authorList>
            <person name="Nath O."/>
            <person name="Fletcher S.J."/>
            <person name="Hayward A."/>
            <person name="Shaw L.M."/>
            <person name="Masouleh A.K."/>
            <person name="Furtado A."/>
            <person name="Henry R.J."/>
            <person name="Mitter N."/>
        </authorList>
    </citation>
    <scope>NUCLEOTIDE SEQUENCE [LARGE SCALE GENOMIC DNA]</scope>
    <source>
        <strain evidence="2">cv. Hass</strain>
    </source>
</reference>
<name>A0ACC2N1E1_PERAE</name>
<gene>
    <name evidence="1" type="ORF">MRB53_003710</name>
</gene>
<protein>
    <submittedName>
        <fullName evidence="1">Uncharacterized protein</fullName>
    </submittedName>
</protein>
<evidence type="ECO:0000313" key="2">
    <source>
        <dbReference type="Proteomes" id="UP001234297"/>
    </source>
</evidence>
<accession>A0ACC2N1E1</accession>
<evidence type="ECO:0000313" key="1">
    <source>
        <dbReference type="EMBL" id="KAJ8650687.1"/>
    </source>
</evidence>
<proteinExistence type="predicted"/>
<comment type="caution">
    <text evidence="1">The sequence shown here is derived from an EMBL/GenBank/DDBJ whole genome shotgun (WGS) entry which is preliminary data.</text>
</comment>
<dbReference type="EMBL" id="CM056809">
    <property type="protein sequence ID" value="KAJ8650687.1"/>
    <property type="molecule type" value="Genomic_DNA"/>
</dbReference>